<dbReference type="GO" id="GO:0033617">
    <property type="term" value="P:mitochondrial respiratory chain complex IV assembly"/>
    <property type="evidence" value="ECO:0007669"/>
    <property type="project" value="TreeGrafter"/>
</dbReference>
<dbReference type="AlphaFoldDB" id="A0A7F5R1B7"/>
<dbReference type="Pfam" id="PF06747">
    <property type="entry name" value="CHCH"/>
    <property type="match status" value="1"/>
</dbReference>
<evidence type="ECO:0000256" key="1">
    <source>
        <dbReference type="ARBA" id="ARBA00004496"/>
    </source>
</evidence>
<dbReference type="InParanoid" id="A0A7F5R1B7"/>
<feature type="domain" description="CHCH" evidence="5">
    <location>
        <begin position="29"/>
        <end position="63"/>
    </location>
</feature>
<dbReference type="FunCoup" id="A0A7F5R1B7">
    <property type="interactions" value="997"/>
</dbReference>
<dbReference type="InterPro" id="IPR010625">
    <property type="entry name" value="CHCH"/>
</dbReference>
<proteinExistence type="inferred from homology"/>
<evidence type="ECO:0000256" key="2">
    <source>
        <dbReference type="ARBA" id="ARBA00022490"/>
    </source>
</evidence>
<dbReference type="GeneID" id="108737151"/>
<dbReference type="PANTHER" id="PTHR21107:SF2">
    <property type="entry name" value="CYTOCHROME C OXIDASE ASSEMBLY PROTEIN COX19"/>
    <property type="match status" value="1"/>
</dbReference>
<comment type="subcellular location">
    <subcellularLocation>
        <location evidence="1">Cytoplasm</location>
    </subcellularLocation>
</comment>
<dbReference type="GO" id="GO:0005758">
    <property type="term" value="C:mitochondrial intermembrane space"/>
    <property type="evidence" value="ECO:0007669"/>
    <property type="project" value="TreeGrafter"/>
</dbReference>
<evidence type="ECO:0000259" key="5">
    <source>
        <dbReference type="Pfam" id="PF06747"/>
    </source>
</evidence>
<dbReference type="Proteomes" id="UP000192223">
    <property type="component" value="Unplaced"/>
</dbReference>
<evidence type="ECO:0000313" key="7">
    <source>
        <dbReference type="RefSeq" id="XP_025828812.1"/>
    </source>
</evidence>
<name>A0A7F5R1B7_AGRPL</name>
<organism evidence="6 7">
    <name type="scientific">Agrilus planipennis</name>
    <name type="common">Emerald ash borer</name>
    <name type="synonym">Agrilus marcopoli</name>
    <dbReference type="NCBI Taxonomy" id="224129"/>
    <lineage>
        <taxon>Eukaryota</taxon>
        <taxon>Metazoa</taxon>
        <taxon>Ecdysozoa</taxon>
        <taxon>Arthropoda</taxon>
        <taxon>Hexapoda</taxon>
        <taxon>Insecta</taxon>
        <taxon>Pterygota</taxon>
        <taxon>Neoptera</taxon>
        <taxon>Endopterygota</taxon>
        <taxon>Coleoptera</taxon>
        <taxon>Polyphaga</taxon>
        <taxon>Elateriformia</taxon>
        <taxon>Buprestoidea</taxon>
        <taxon>Buprestidae</taxon>
        <taxon>Agrilinae</taxon>
        <taxon>Agrilus</taxon>
    </lineage>
</organism>
<gene>
    <name evidence="7" type="primary">LOC108737151</name>
</gene>
<dbReference type="PROSITE" id="PS51808">
    <property type="entry name" value="CHCH"/>
    <property type="match status" value="1"/>
</dbReference>
<reference evidence="7" key="1">
    <citation type="submission" date="2025-08" db="UniProtKB">
        <authorList>
            <consortium name="RefSeq"/>
        </authorList>
    </citation>
    <scope>IDENTIFICATION</scope>
    <source>
        <tissue evidence="7">Entire body</tissue>
    </source>
</reference>
<dbReference type="InterPro" id="IPR051383">
    <property type="entry name" value="COX19"/>
</dbReference>
<keyword evidence="3" id="KW-1015">Disulfide bond</keyword>
<dbReference type="OrthoDB" id="268594at2759"/>
<dbReference type="PANTHER" id="PTHR21107">
    <property type="entry name" value="CYTOCHROME C OXIDASE ASSEMBLY PROTEIN COX19"/>
    <property type="match status" value="1"/>
</dbReference>
<protein>
    <submittedName>
        <fullName evidence="7">Cytochrome c oxidase assembly protein COX19</fullName>
    </submittedName>
</protein>
<evidence type="ECO:0000313" key="6">
    <source>
        <dbReference type="Proteomes" id="UP000192223"/>
    </source>
</evidence>
<dbReference type="KEGG" id="apln:108737151"/>
<evidence type="ECO:0000256" key="4">
    <source>
        <dbReference type="ARBA" id="ARBA00038223"/>
    </source>
</evidence>
<accession>A0A7F5R1B7</accession>
<sequence>MSYMTYSQKPFTPVPPDKGSFPLDHEGICKKLMVKYMNCLRKTHSDNSQCRKESKEYLACRMENNLMAKEDWSKLGFTEMKTESE</sequence>
<comment type="similarity">
    <text evidence="4">Belongs to the COX19 family.</text>
</comment>
<keyword evidence="6" id="KW-1185">Reference proteome</keyword>
<dbReference type="RefSeq" id="XP_025828812.1">
    <property type="nucleotide sequence ID" value="XM_025973027.1"/>
</dbReference>
<evidence type="ECO:0000256" key="3">
    <source>
        <dbReference type="ARBA" id="ARBA00023157"/>
    </source>
</evidence>
<keyword evidence="2" id="KW-0963">Cytoplasm</keyword>